<dbReference type="KEGG" id="ahb:bsdtb5_39540"/>
<accession>A0A7R7IEZ9</accession>
<organism evidence="1 2">
    <name type="scientific">Anaeromicropila herbilytica</name>
    <dbReference type="NCBI Taxonomy" id="2785025"/>
    <lineage>
        <taxon>Bacteria</taxon>
        <taxon>Bacillati</taxon>
        <taxon>Bacillota</taxon>
        <taxon>Clostridia</taxon>
        <taxon>Lachnospirales</taxon>
        <taxon>Lachnospiraceae</taxon>
        <taxon>Anaeromicropila</taxon>
    </lineage>
</organism>
<evidence type="ECO:0000313" key="1">
    <source>
        <dbReference type="EMBL" id="BCN32659.1"/>
    </source>
</evidence>
<protein>
    <recommendedName>
        <fullName evidence="3">YkgJ family cysteine cluster protein</fullName>
    </recommendedName>
</protein>
<name>A0A7R7IEZ9_9FIRM</name>
<dbReference type="AlphaFoldDB" id="A0A7R7IEZ9"/>
<sequence>MKRNCSLSDISDGNLYDVNDLVEVSCNGCKGQATCCHGMGYSIVLDPYDVYRLTTNLNVAFEQLLVDKVELNVVDGIILPNLKMISLDEQCSFLNKNGRCDIHSIRPGICRIFPLGRYYENGGFKYILQINECQNNSKTKTKVNKWIDTPDGKENEQFIIDWHYFLNAIQEIVKNAEDENLIKNLNMYLLSNFFMQKYEDKIPFYAQFNERLSKAKGVLGMEQFE</sequence>
<dbReference type="EMBL" id="AP024169">
    <property type="protein sequence ID" value="BCN32659.1"/>
    <property type="molecule type" value="Genomic_DNA"/>
</dbReference>
<evidence type="ECO:0000313" key="2">
    <source>
        <dbReference type="Proteomes" id="UP000595897"/>
    </source>
</evidence>
<dbReference type="PANTHER" id="PTHR35866:SF1">
    <property type="entry name" value="YKGJ FAMILY CYSTEINE CLUSTER PROTEIN"/>
    <property type="match status" value="1"/>
</dbReference>
<dbReference type="PANTHER" id="PTHR35866">
    <property type="entry name" value="PUTATIVE-RELATED"/>
    <property type="match status" value="1"/>
</dbReference>
<dbReference type="Proteomes" id="UP000595897">
    <property type="component" value="Chromosome"/>
</dbReference>
<evidence type="ECO:0008006" key="3">
    <source>
        <dbReference type="Google" id="ProtNLM"/>
    </source>
</evidence>
<dbReference type="Pfam" id="PF03692">
    <property type="entry name" value="CxxCxxCC"/>
    <property type="match status" value="1"/>
</dbReference>
<keyword evidence="2" id="KW-1185">Reference proteome</keyword>
<dbReference type="InterPro" id="IPR005358">
    <property type="entry name" value="Puta_zinc/iron-chelating_dom"/>
</dbReference>
<reference evidence="1 2" key="1">
    <citation type="submission" date="2020-11" db="EMBL/GenBank/DDBJ databases">
        <title>Draft genome sequencing of a Lachnospiraceae strain isolated from anoxic soil subjected to BSD treatment.</title>
        <authorList>
            <person name="Uek A."/>
            <person name="Tonouchi A."/>
        </authorList>
    </citation>
    <scope>NUCLEOTIDE SEQUENCE [LARGE SCALE GENOMIC DNA]</scope>
    <source>
        <strain evidence="1 2">TB5</strain>
    </source>
</reference>
<gene>
    <name evidence="1" type="ORF">bsdtb5_39540</name>
</gene>
<dbReference type="RefSeq" id="WP_271713687.1">
    <property type="nucleotide sequence ID" value="NZ_AP024169.1"/>
</dbReference>
<proteinExistence type="predicted"/>